<organism evidence="1">
    <name type="scientific">Tanacetum cinerariifolium</name>
    <name type="common">Dalmatian daisy</name>
    <name type="synonym">Chrysanthemum cinerariifolium</name>
    <dbReference type="NCBI Taxonomy" id="118510"/>
    <lineage>
        <taxon>Eukaryota</taxon>
        <taxon>Viridiplantae</taxon>
        <taxon>Streptophyta</taxon>
        <taxon>Embryophyta</taxon>
        <taxon>Tracheophyta</taxon>
        <taxon>Spermatophyta</taxon>
        <taxon>Magnoliopsida</taxon>
        <taxon>eudicotyledons</taxon>
        <taxon>Gunneridae</taxon>
        <taxon>Pentapetalae</taxon>
        <taxon>asterids</taxon>
        <taxon>campanulids</taxon>
        <taxon>Asterales</taxon>
        <taxon>Asteraceae</taxon>
        <taxon>Asteroideae</taxon>
        <taxon>Anthemideae</taxon>
        <taxon>Anthemidinae</taxon>
        <taxon>Tanacetum</taxon>
    </lineage>
</organism>
<protein>
    <submittedName>
        <fullName evidence="1">Uncharacterized protein</fullName>
    </submittedName>
</protein>
<sequence length="68" mass="7705">MQDKEECVLEDMEEEYNSEIWPKLKQNVVDIMESGWGMAAEMRSEGDTVEARTSDMGGALFNDDISNV</sequence>
<evidence type="ECO:0000313" key="1">
    <source>
        <dbReference type="EMBL" id="GFD42584.1"/>
    </source>
</evidence>
<name>A0A699WE22_TANCI</name>
<dbReference type="EMBL" id="BKCJ011577778">
    <property type="protein sequence ID" value="GFD42584.1"/>
    <property type="molecule type" value="Genomic_DNA"/>
</dbReference>
<dbReference type="AlphaFoldDB" id="A0A699WE22"/>
<reference evidence="1" key="1">
    <citation type="journal article" date="2019" name="Sci. Rep.">
        <title>Draft genome of Tanacetum cinerariifolium, the natural source of mosquito coil.</title>
        <authorList>
            <person name="Yamashiro T."/>
            <person name="Shiraishi A."/>
            <person name="Satake H."/>
            <person name="Nakayama K."/>
        </authorList>
    </citation>
    <scope>NUCLEOTIDE SEQUENCE</scope>
</reference>
<gene>
    <name evidence="1" type="ORF">Tci_914553</name>
</gene>
<proteinExistence type="predicted"/>
<accession>A0A699WE22</accession>
<comment type="caution">
    <text evidence="1">The sequence shown here is derived from an EMBL/GenBank/DDBJ whole genome shotgun (WGS) entry which is preliminary data.</text>
</comment>